<organism evidence="9 10">
    <name type="scientific">Dactylosporangium sucinum</name>
    <dbReference type="NCBI Taxonomy" id="1424081"/>
    <lineage>
        <taxon>Bacteria</taxon>
        <taxon>Bacillati</taxon>
        <taxon>Actinomycetota</taxon>
        <taxon>Actinomycetes</taxon>
        <taxon>Micromonosporales</taxon>
        <taxon>Micromonosporaceae</taxon>
        <taxon>Dactylosporangium</taxon>
    </lineage>
</organism>
<sequence length="374" mass="37584">MAQTRALPVRWGLFFIAFAAASWGVGGFVAAILYRHSGLGPIAVTCWRYLGGLALLAALRPLLKKGKFHAKPRWLIVNGLGMALYQTAYYVAIDLAGVAIVTVVTLGSGPVLIAIGARLFLGERFGLMTLGVSLVGLVLLVTQSGAVGRHPLAGIAVALVSAAGYAAVTLLNRASDADAFDSALGGFAVGAVVLLPLAAAEGLLPARDGLAGTIGLLVFLGVVPTALAYAMFFSGLTVVRATTASVVALVEPLAAVALGVLVLHEPLTPWSALGALLLLSAVVALTRTEKDHGDERRRRTTAATANAAAAAAATSPHTHNRDGAGCGAGAATAAGDGGVCAVRASTTDSARAVLGDGAVTTTVQVPGVSTGPEE</sequence>
<evidence type="ECO:0000259" key="8">
    <source>
        <dbReference type="Pfam" id="PF00892"/>
    </source>
</evidence>
<feature type="domain" description="EamA" evidence="8">
    <location>
        <begin position="153"/>
        <end position="285"/>
    </location>
</feature>
<feature type="region of interest" description="Disordered" evidence="6">
    <location>
        <begin position="289"/>
        <end position="321"/>
    </location>
</feature>
<feature type="transmembrane region" description="Helical" evidence="7">
    <location>
        <begin position="75"/>
        <end position="92"/>
    </location>
</feature>
<feature type="transmembrane region" description="Helical" evidence="7">
    <location>
        <begin position="98"/>
        <end position="120"/>
    </location>
</feature>
<feature type="transmembrane region" description="Helical" evidence="7">
    <location>
        <begin position="270"/>
        <end position="288"/>
    </location>
</feature>
<keyword evidence="4 7" id="KW-1133">Transmembrane helix</keyword>
<dbReference type="RefSeq" id="WP_229835480.1">
    <property type="nucleotide sequence ID" value="NZ_BMPI01000017.1"/>
</dbReference>
<feature type="domain" description="EamA" evidence="8">
    <location>
        <begin position="11"/>
        <end position="137"/>
    </location>
</feature>
<dbReference type="GO" id="GO:0016020">
    <property type="term" value="C:membrane"/>
    <property type="evidence" value="ECO:0007669"/>
    <property type="project" value="UniProtKB-SubCell"/>
</dbReference>
<evidence type="ECO:0000256" key="3">
    <source>
        <dbReference type="ARBA" id="ARBA00022692"/>
    </source>
</evidence>
<evidence type="ECO:0000256" key="5">
    <source>
        <dbReference type="ARBA" id="ARBA00023136"/>
    </source>
</evidence>
<reference evidence="9" key="2">
    <citation type="submission" date="2020-09" db="EMBL/GenBank/DDBJ databases">
        <authorList>
            <person name="Sun Q."/>
            <person name="Ohkuma M."/>
        </authorList>
    </citation>
    <scope>NUCLEOTIDE SEQUENCE</scope>
    <source>
        <strain evidence="9">JCM 19831</strain>
    </source>
</reference>
<feature type="transmembrane region" description="Helical" evidence="7">
    <location>
        <begin position="12"/>
        <end position="34"/>
    </location>
</feature>
<feature type="transmembrane region" description="Helical" evidence="7">
    <location>
        <begin position="183"/>
        <end position="204"/>
    </location>
</feature>
<evidence type="ECO:0000313" key="10">
    <source>
        <dbReference type="Proteomes" id="UP000642070"/>
    </source>
</evidence>
<evidence type="ECO:0000256" key="2">
    <source>
        <dbReference type="ARBA" id="ARBA00007362"/>
    </source>
</evidence>
<accession>A0A917TQD0</accession>
<evidence type="ECO:0000256" key="7">
    <source>
        <dbReference type="SAM" id="Phobius"/>
    </source>
</evidence>
<evidence type="ECO:0000256" key="6">
    <source>
        <dbReference type="SAM" id="MobiDB-lite"/>
    </source>
</evidence>
<comment type="subcellular location">
    <subcellularLocation>
        <location evidence="1">Membrane</location>
        <topology evidence="1">Multi-pass membrane protein</topology>
    </subcellularLocation>
</comment>
<dbReference type="Pfam" id="PF00892">
    <property type="entry name" value="EamA"/>
    <property type="match status" value="2"/>
</dbReference>
<dbReference type="Proteomes" id="UP000642070">
    <property type="component" value="Unassembled WGS sequence"/>
</dbReference>
<feature type="transmembrane region" description="Helical" evidence="7">
    <location>
        <begin position="40"/>
        <end position="63"/>
    </location>
</feature>
<gene>
    <name evidence="9" type="ORF">GCM10007977_038280</name>
</gene>
<keyword evidence="5 7" id="KW-0472">Membrane</keyword>
<comment type="similarity">
    <text evidence="2">Belongs to the EamA transporter family.</text>
</comment>
<dbReference type="SUPFAM" id="SSF103481">
    <property type="entry name" value="Multidrug resistance efflux transporter EmrE"/>
    <property type="match status" value="2"/>
</dbReference>
<feature type="transmembrane region" description="Helical" evidence="7">
    <location>
        <begin position="152"/>
        <end position="171"/>
    </location>
</feature>
<dbReference type="EMBL" id="BMPI01000017">
    <property type="protein sequence ID" value="GGM33214.1"/>
    <property type="molecule type" value="Genomic_DNA"/>
</dbReference>
<dbReference type="PANTHER" id="PTHR32322">
    <property type="entry name" value="INNER MEMBRANE TRANSPORTER"/>
    <property type="match status" value="1"/>
</dbReference>
<name>A0A917TQD0_9ACTN</name>
<comment type="caution">
    <text evidence="9">The sequence shown here is derived from an EMBL/GenBank/DDBJ whole genome shotgun (WGS) entry which is preliminary data.</text>
</comment>
<dbReference type="PANTHER" id="PTHR32322:SF2">
    <property type="entry name" value="EAMA DOMAIN-CONTAINING PROTEIN"/>
    <property type="match status" value="1"/>
</dbReference>
<dbReference type="AlphaFoldDB" id="A0A917TQD0"/>
<dbReference type="InterPro" id="IPR050638">
    <property type="entry name" value="AA-Vitamin_Transporters"/>
</dbReference>
<evidence type="ECO:0000313" key="9">
    <source>
        <dbReference type="EMBL" id="GGM33214.1"/>
    </source>
</evidence>
<protein>
    <submittedName>
        <fullName evidence="9">Membrane protein</fullName>
    </submittedName>
</protein>
<feature type="transmembrane region" description="Helical" evidence="7">
    <location>
        <begin position="244"/>
        <end position="264"/>
    </location>
</feature>
<evidence type="ECO:0000256" key="1">
    <source>
        <dbReference type="ARBA" id="ARBA00004141"/>
    </source>
</evidence>
<evidence type="ECO:0000256" key="4">
    <source>
        <dbReference type="ARBA" id="ARBA00022989"/>
    </source>
</evidence>
<feature type="transmembrane region" description="Helical" evidence="7">
    <location>
        <begin position="210"/>
        <end position="232"/>
    </location>
</feature>
<reference evidence="9" key="1">
    <citation type="journal article" date="2014" name="Int. J. Syst. Evol. Microbiol.">
        <title>Complete genome sequence of Corynebacterium casei LMG S-19264T (=DSM 44701T), isolated from a smear-ripened cheese.</title>
        <authorList>
            <consortium name="US DOE Joint Genome Institute (JGI-PGF)"/>
            <person name="Walter F."/>
            <person name="Albersmeier A."/>
            <person name="Kalinowski J."/>
            <person name="Ruckert C."/>
        </authorList>
    </citation>
    <scope>NUCLEOTIDE SEQUENCE</scope>
    <source>
        <strain evidence="9">JCM 19831</strain>
    </source>
</reference>
<feature type="transmembrane region" description="Helical" evidence="7">
    <location>
        <begin position="127"/>
        <end position="146"/>
    </location>
</feature>
<keyword evidence="3 7" id="KW-0812">Transmembrane</keyword>
<dbReference type="InterPro" id="IPR000620">
    <property type="entry name" value="EamA_dom"/>
</dbReference>
<feature type="compositionally biased region" description="Low complexity" evidence="6">
    <location>
        <begin position="301"/>
        <end position="314"/>
    </location>
</feature>
<keyword evidence="10" id="KW-1185">Reference proteome</keyword>
<proteinExistence type="inferred from homology"/>
<dbReference type="InterPro" id="IPR037185">
    <property type="entry name" value="EmrE-like"/>
</dbReference>